<dbReference type="AlphaFoldDB" id="A0A6I6DCB8"/>
<accession>A0A6I6DCB8</accession>
<reference evidence="4" key="1">
    <citation type="journal article" date="2019" name="Microbiology">
        <title>Complete Genome Sequence of an Uncultured Bacterium of the Candidate Phylum Bipolaricaulota.</title>
        <authorList>
            <person name="Kadnikov V.V."/>
            <person name="Mardanov A.V."/>
            <person name="Beletsky A.V."/>
            <person name="Frank Y.A."/>
            <person name="Karnachuk O.V."/>
            <person name="Ravin N.V."/>
        </authorList>
    </citation>
    <scope>NUCLEOTIDE SEQUENCE [LARGE SCALE GENOMIC DNA]</scope>
</reference>
<dbReference type="SUPFAM" id="SSF53800">
    <property type="entry name" value="Chelatase"/>
    <property type="match status" value="1"/>
</dbReference>
<evidence type="ECO:0000256" key="1">
    <source>
        <dbReference type="ARBA" id="ARBA00022723"/>
    </source>
</evidence>
<evidence type="ECO:0000256" key="2">
    <source>
        <dbReference type="ARBA" id="ARBA00023239"/>
    </source>
</evidence>
<dbReference type="InterPro" id="IPR002762">
    <property type="entry name" value="CbiX-like"/>
</dbReference>
<dbReference type="InterPro" id="IPR050963">
    <property type="entry name" value="Sirohydro_Cobaltochel/CbiX"/>
</dbReference>
<dbReference type="GO" id="GO:0046872">
    <property type="term" value="F:metal ion binding"/>
    <property type="evidence" value="ECO:0007669"/>
    <property type="project" value="UniProtKB-KW"/>
</dbReference>
<gene>
    <name evidence="3" type="ORF">SYNTR_1652</name>
</gene>
<dbReference type="Gene3D" id="3.40.50.1400">
    <property type="match status" value="1"/>
</dbReference>
<evidence type="ECO:0000313" key="3">
    <source>
        <dbReference type="EMBL" id="QGU00246.1"/>
    </source>
</evidence>
<dbReference type="GO" id="GO:0016852">
    <property type="term" value="F:sirohydrochlorin cobaltochelatase activity"/>
    <property type="evidence" value="ECO:0007669"/>
    <property type="project" value="UniProtKB-EC"/>
</dbReference>
<keyword evidence="1" id="KW-0479">Metal-binding</keyword>
<keyword evidence="4" id="KW-1185">Reference proteome</keyword>
<keyword evidence="2 3" id="KW-0456">Lyase</keyword>
<dbReference type="PANTHER" id="PTHR33542:SF3">
    <property type="entry name" value="SIROHYDROCHLORIN FERROCHELATASE, CHLOROPLASTIC"/>
    <property type="match status" value="1"/>
</dbReference>
<evidence type="ECO:0000313" key="4">
    <source>
        <dbReference type="Proteomes" id="UP000426444"/>
    </source>
</evidence>
<organism evidence="3 4">
    <name type="scientific">Candidatus Syntrophocurvum alkaliphilum</name>
    <dbReference type="NCBI Taxonomy" id="2293317"/>
    <lineage>
        <taxon>Bacteria</taxon>
        <taxon>Bacillati</taxon>
        <taxon>Bacillota</taxon>
        <taxon>Clostridia</taxon>
        <taxon>Eubacteriales</taxon>
        <taxon>Syntrophomonadaceae</taxon>
        <taxon>Candidatus Syntrophocurvum</taxon>
    </lineage>
</organism>
<dbReference type="CDD" id="cd03416">
    <property type="entry name" value="CbiX_SirB_N"/>
    <property type="match status" value="1"/>
</dbReference>
<name>A0A6I6DCB8_9FIRM</name>
<sequence length="123" mass="13918">MKEGIILLGHGSRRKEANEEIRQITELFKKNNNDKVYETAFLSNAKPDMEEAADILVSKGIEKIVMMPVFLVEGIHIKEDIPEVIEKLKNKYPNIEFLIAKHIGPHPSLVNIVQERIDEAAGS</sequence>
<dbReference type="EC" id="4.99.1.3" evidence="3"/>
<dbReference type="Proteomes" id="UP000426444">
    <property type="component" value="Chromosome"/>
</dbReference>
<dbReference type="KEGG" id="salq:SYNTR_1652"/>
<dbReference type="Pfam" id="PF01903">
    <property type="entry name" value="CbiX"/>
    <property type="match status" value="1"/>
</dbReference>
<protein>
    <submittedName>
        <fullName evidence="3">Sirohydrochlorin cobaltochelatase CbiX(Small)</fullName>
        <ecNumber evidence="3">4.99.1.3</ecNumber>
    </submittedName>
</protein>
<dbReference type="EMBL" id="CP046457">
    <property type="protein sequence ID" value="QGU00246.1"/>
    <property type="molecule type" value="Genomic_DNA"/>
</dbReference>
<proteinExistence type="predicted"/>
<dbReference type="PANTHER" id="PTHR33542">
    <property type="entry name" value="SIROHYDROCHLORIN FERROCHELATASE, CHLOROPLASTIC"/>
    <property type="match status" value="1"/>
</dbReference>
<dbReference type="RefSeq" id="WP_197079064.1">
    <property type="nucleotide sequence ID" value="NZ_CP046457.1"/>
</dbReference>